<dbReference type="Gene3D" id="1.20.5.3310">
    <property type="match status" value="1"/>
</dbReference>
<reference evidence="11" key="1">
    <citation type="submission" date="2020-07" db="EMBL/GenBank/DDBJ databases">
        <title>Huge and variable diversity of episymbiotic CPR bacteria and DPANN archaea in groundwater ecosystems.</title>
        <authorList>
            <person name="He C.Y."/>
            <person name="Keren R."/>
            <person name="Whittaker M."/>
            <person name="Farag I.F."/>
            <person name="Doudna J."/>
            <person name="Cate J.H.D."/>
            <person name="Banfield J.F."/>
        </authorList>
    </citation>
    <scope>NUCLEOTIDE SEQUENCE</scope>
    <source>
        <strain evidence="11">NC_groundwater_717_Ag_S-0.2um_59_8</strain>
    </source>
</reference>
<keyword evidence="8 9" id="KW-0472">Membrane</keyword>
<dbReference type="NCBIfam" id="NF011430">
    <property type="entry name" value="PRK14861.1"/>
    <property type="match status" value="1"/>
</dbReference>
<keyword evidence="5 9" id="KW-0653">Protein transport</keyword>
<dbReference type="PANTHER" id="PTHR42982">
    <property type="entry name" value="SEC-INDEPENDENT PROTEIN TRANSLOCASE PROTEIN TATA"/>
    <property type="match status" value="1"/>
</dbReference>
<proteinExistence type="inferred from homology"/>
<evidence type="ECO:0000256" key="6">
    <source>
        <dbReference type="ARBA" id="ARBA00022989"/>
    </source>
</evidence>
<dbReference type="Proteomes" id="UP000741360">
    <property type="component" value="Unassembled WGS sequence"/>
</dbReference>
<feature type="transmembrane region" description="Helical" evidence="9">
    <location>
        <begin position="6"/>
        <end position="24"/>
    </location>
</feature>
<evidence type="ECO:0000313" key="12">
    <source>
        <dbReference type="Proteomes" id="UP000741360"/>
    </source>
</evidence>
<evidence type="ECO:0000256" key="10">
    <source>
        <dbReference type="SAM" id="MobiDB-lite"/>
    </source>
</evidence>
<dbReference type="GO" id="GO:0033281">
    <property type="term" value="C:TAT protein transport complex"/>
    <property type="evidence" value="ECO:0007669"/>
    <property type="project" value="UniProtKB-UniRule"/>
</dbReference>
<keyword evidence="4 9" id="KW-0812">Transmembrane</keyword>
<dbReference type="InterPro" id="IPR006312">
    <property type="entry name" value="TatA/E"/>
</dbReference>
<evidence type="ECO:0000256" key="8">
    <source>
        <dbReference type="ARBA" id="ARBA00023136"/>
    </source>
</evidence>
<dbReference type="GO" id="GO:0008320">
    <property type="term" value="F:protein transmembrane transporter activity"/>
    <property type="evidence" value="ECO:0007669"/>
    <property type="project" value="UniProtKB-UniRule"/>
</dbReference>
<comment type="subcellular location">
    <subcellularLocation>
        <location evidence="1 9">Cell membrane</location>
        <topology evidence="1 9">Single-pass membrane protein</topology>
    </subcellularLocation>
</comment>
<organism evidence="11 12">
    <name type="scientific">Tectimicrobiota bacterium</name>
    <dbReference type="NCBI Taxonomy" id="2528274"/>
    <lineage>
        <taxon>Bacteria</taxon>
        <taxon>Pseudomonadati</taxon>
        <taxon>Nitrospinota/Tectimicrobiota group</taxon>
        <taxon>Candidatus Tectimicrobiota</taxon>
    </lineage>
</organism>
<dbReference type="AlphaFoldDB" id="A0A932GNQ7"/>
<evidence type="ECO:0000256" key="3">
    <source>
        <dbReference type="ARBA" id="ARBA00022475"/>
    </source>
</evidence>
<evidence type="ECO:0000256" key="7">
    <source>
        <dbReference type="ARBA" id="ARBA00023010"/>
    </source>
</evidence>
<feature type="compositionally biased region" description="Basic and acidic residues" evidence="10">
    <location>
        <begin position="47"/>
        <end position="57"/>
    </location>
</feature>
<name>A0A932GNQ7_UNCTE</name>
<evidence type="ECO:0000256" key="1">
    <source>
        <dbReference type="ARBA" id="ARBA00004162"/>
    </source>
</evidence>
<keyword evidence="6 9" id="KW-1133">Transmembrane helix</keyword>
<accession>A0A932GNQ7</accession>
<evidence type="ECO:0000313" key="11">
    <source>
        <dbReference type="EMBL" id="MBI3014299.1"/>
    </source>
</evidence>
<comment type="function">
    <text evidence="9">Part of the twin-arginine translocation (Tat) system that transports large folded proteins containing a characteristic twin-arginine motif in their signal peptide across membranes. TatA could form the protein-conducting channel of the Tat system.</text>
</comment>
<dbReference type="EMBL" id="JACPSX010000079">
    <property type="protein sequence ID" value="MBI3014299.1"/>
    <property type="molecule type" value="Genomic_DNA"/>
</dbReference>
<dbReference type="InterPro" id="IPR003369">
    <property type="entry name" value="TatA/B/E"/>
</dbReference>
<dbReference type="NCBIfam" id="TIGR01411">
    <property type="entry name" value="tatAE"/>
    <property type="match status" value="1"/>
</dbReference>
<evidence type="ECO:0000256" key="4">
    <source>
        <dbReference type="ARBA" id="ARBA00022692"/>
    </source>
</evidence>
<evidence type="ECO:0000256" key="9">
    <source>
        <dbReference type="HAMAP-Rule" id="MF_00236"/>
    </source>
</evidence>
<protein>
    <recommendedName>
        <fullName evidence="9">Sec-independent protein translocase protein TatA</fullName>
    </recommendedName>
</protein>
<dbReference type="GO" id="GO:0043953">
    <property type="term" value="P:protein transport by the Tat complex"/>
    <property type="evidence" value="ECO:0007669"/>
    <property type="project" value="UniProtKB-UniRule"/>
</dbReference>
<evidence type="ECO:0000256" key="2">
    <source>
        <dbReference type="ARBA" id="ARBA00022448"/>
    </source>
</evidence>
<keyword evidence="2 9" id="KW-0813">Transport</keyword>
<comment type="subunit">
    <text evidence="9">Forms a complex with TatC.</text>
</comment>
<dbReference type="HAMAP" id="MF_00236">
    <property type="entry name" value="TatA_E"/>
    <property type="match status" value="1"/>
</dbReference>
<keyword evidence="7 9" id="KW-0811">Translocation</keyword>
<comment type="similarity">
    <text evidence="9">Belongs to the TatA/E family.</text>
</comment>
<dbReference type="PANTHER" id="PTHR42982:SF1">
    <property type="entry name" value="SEC-INDEPENDENT PROTEIN TRANSLOCASE PROTEIN TATA"/>
    <property type="match status" value="1"/>
</dbReference>
<gene>
    <name evidence="9" type="primary">tatA</name>
    <name evidence="11" type="ORF">HYY65_04350</name>
</gene>
<feature type="region of interest" description="Disordered" evidence="10">
    <location>
        <begin position="47"/>
        <end position="68"/>
    </location>
</feature>
<sequence length="68" mass="7201">MFGDLGMPELIVILAIAVLIFGAGKLPELGSSMGKAIRNFKAGMREAREEIGEKKSGPEIPGTGKTNR</sequence>
<evidence type="ECO:0000256" key="5">
    <source>
        <dbReference type="ARBA" id="ARBA00022927"/>
    </source>
</evidence>
<keyword evidence="3 9" id="KW-1003">Cell membrane</keyword>
<comment type="caution">
    <text evidence="11">The sequence shown here is derived from an EMBL/GenBank/DDBJ whole genome shotgun (WGS) entry which is preliminary data.</text>
</comment>
<dbReference type="Pfam" id="PF02416">
    <property type="entry name" value="TatA_B_E"/>
    <property type="match status" value="1"/>
</dbReference>